<comment type="similarity">
    <text evidence="2">Belongs to the histone-like protein H-NS family.</text>
</comment>
<dbReference type="Proteomes" id="UP000248916">
    <property type="component" value="Unassembled WGS sequence"/>
</dbReference>
<evidence type="ECO:0000256" key="6">
    <source>
        <dbReference type="SAM" id="MobiDB-lite"/>
    </source>
</evidence>
<dbReference type="RefSeq" id="WP_111536173.1">
    <property type="nucleotide sequence ID" value="NZ_QKZL01000003.1"/>
</dbReference>
<gene>
    <name evidence="8" type="ORF">LX81_00994</name>
</gene>
<evidence type="ECO:0000256" key="1">
    <source>
        <dbReference type="ARBA" id="ARBA00004453"/>
    </source>
</evidence>
<keyword evidence="4 8" id="KW-0238">DNA-binding</keyword>
<dbReference type="Pfam" id="PF00816">
    <property type="entry name" value="Histone_HNS"/>
    <property type="match status" value="1"/>
</dbReference>
<dbReference type="GO" id="GO:0005829">
    <property type="term" value="C:cytosol"/>
    <property type="evidence" value="ECO:0007669"/>
    <property type="project" value="TreeGrafter"/>
</dbReference>
<dbReference type="EMBL" id="QKZL01000003">
    <property type="protein sequence ID" value="PZX18364.1"/>
    <property type="molecule type" value="Genomic_DNA"/>
</dbReference>
<dbReference type="Gene3D" id="4.10.430.10">
    <property type="entry name" value="Histone-like protein H-NS, C-terminal domain"/>
    <property type="match status" value="1"/>
</dbReference>
<organism evidence="8 9">
    <name type="scientific">Palleronia aestuarii</name>
    <dbReference type="NCBI Taxonomy" id="568105"/>
    <lineage>
        <taxon>Bacteria</taxon>
        <taxon>Pseudomonadati</taxon>
        <taxon>Pseudomonadota</taxon>
        <taxon>Alphaproteobacteria</taxon>
        <taxon>Rhodobacterales</taxon>
        <taxon>Roseobacteraceae</taxon>
        <taxon>Palleronia</taxon>
    </lineage>
</organism>
<evidence type="ECO:0000313" key="8">
    <source>
        <dbReference type="EMBL" id="PZX18364.1"/>
    </source>
</evidence>
<feature type="domain" description="DNA-binding protein H-NS-like C-terminal" evidence="7">
    <location>
        <begin position="57"/>
        <end position="102"/>
    </location>
</feature>
<dbReference type="GO" id="GO:0001217">
    <property type="term" value="F:DNA-binding transcription repressor activity"/>
    <property type="evidence" value="ECO:0007669"/>
    <property type="project" value="TreeGrafter"/>
</dbReference>
<evidence type="ECO:0000256" key="5">
    <source>
        <dbReference type="SAM" id="Coils"/>
    </source>
</evidence>
<feature type="region of interest" description="Disordered" evidence="6">
    <location>
        <begin position="46"/>
        <end position="88"/>
    </location>
</feature>
<dbReference type="GO" id="GO:0009295">
    <property type="term" value="C:nucleoid"/>
    <property type="evidence" value="ECO:0007669"/>
    <property type="project" value="UniProtKB-SubCell"/>
</dbReference>
<proteinExistence type="inferred from homology"/>
<dbReference type="InterPro" id="IPR037150">
    <property type="entry name" value="H-NS_C_dom_sf"/>
</dbReference>
<dbReference type="PANTHER" id="PTHR38097">
    <property type="match status" value="1"/>
</dbReference>
<dbReference type="SMART" id="SM00528">
    <property type="entry name" value="HNS"/>
    <property type="match status" value="1"/>
</dbReference>
<evidence type="ECO:0000256" key="2">
    <source>
        <dbReference type="ARBA" id="ARBA00010610"/>
    </source>
</evidence>
<dbReference type="OrthoDB" id="5297879at2"/>
<reference evidence="8 9" key="1">
    <citation type="submission" date="2018-06" db="EMBL/GenBank/DDBJ databases">
        <title>Genomic Encyclopedia of Archaeal and Bacterial Type Strains, Phase II (KMG-II): from individual species to whole genera.</title>
        <authorList>
            <person name="Goeker M."/>
        </authorList>
    </citation>
    <scope>NUCLEOTIDE SEQUENCE [LARGE SCALE GENOMIC DNA]</scope>
    <source>
        <strain evidence="8 9">DSM 22009</strain>
    </source>
</reference>
<keyword evidence="9" id="KW-1185">Reference proteome</keyword>
<evidence type="ECO:0000259" key="7">
    <source>
        <dbReference type="SMART" id="SM00528"/>
    </source>
</evidence>
<protein>
    <submittedName>
        <fullName evidence="8">DNA-binding protein H-NS</fullName>
    </submittedName>
</protein>
<dbReference type="SUPFAM" id="SSF81273">
    <property type="entry name" value="H-NS histone-like proteins"/>
    <property type="match status" value="1"/>
</dbReference>
<name>A0A2W7NP29_9RHOB</name>
<dbReference type="GO" id="GO:0003680">
    <property type="term" value="F:minor groove of adenine-thymine-rich DNA binding"/>
    <property type="evidence" value="ECO:0007669"/>
    <property type="project" value="TreeGrafter"/>
</dbReference>
<dbReference type="AlphaFoldDB" id="A0A2W7NP29"/>
<evidence type="ECO:0000256" key="3">
    <source>
        <dbReference type="ARBA" id="ARBA00022490"/>
    </source>
</evidence>
<comment type="subcellular location">
    <subcellularLocation>
        <location evidence="1">Cytoplasm</location>
        <location evidence="1">Nucleoid</location>
    </subcellularLocation>
</comment>
<dbReference type="GO" id="GO:0000976">
    <property type="term" value="F:transcription cis-regulatory region binding"/>
    <property type="evidence" value="ECO:0007669"/>
    <property type="project" value="TreeGrafter"/>
</dbReference>
<evidence type="ECO:0000256" key="4">
    <source>
        <dbReference type="ARBA" id="ARBA00023125"/>
    </source>
</evidence>
<keyword evidence="5" id="KW-0175">Coiled coil</keyword>
<keyword evidence="3" id="KW-0963">Cytoplasm</keyword>
<dbReference type="PANTHER" id="PTHR38097:SF2">
    <property type="entry name" value="DNA-BINDING PROTEIN STPA"/>
    <property type="match status" value="1"/>
</dbReference>
<dbReference type="InterPro" id="IPR027444">
    <property type="entry name" value="H-NS_C_dom"/>
</dbReference>
<dbReference type="GO" id="GO:0003681">
    <property type="term" value="F:bent DNA binding"/>
    <property type="evidence" value="ECO:0007669"/>
    <property type="project" value="TreeGrafter"/>
</dbReference>
<accession>A0A2W7NP29</accession>
<feature type="coiled-coil region" evidence="5">
    <location>
        <begin position="6"/>
        <end position="33"/>
    </location>
</feature>
<dbReference type="GO" id="GO:0032993">
    <property type="term" value="C:protein-DNA complex"/>
    <property type="evidence" value="ECO:0007669"/>
    <property type="project" value="TreeGrafter"/>
</dbReference>
<sequence>MARDLSKMSREELESLKAEIEEALSSLDARRKAEARAAAEKVARDHGYSLDEILGQQKKSRKSSPKYRNPTDPRMTWTGRGRQPGWIKDALSEGRSLKEFAI</sequence>
<evidence type="ECO:0000313" key="9">
    <source>
        <dbReference type="Proteomes" id="UP000248916"/>
    </source>
</evidence>
<comment type="caution">
    <text evidence="8">The sequence shown here is derived from an EMBL/GenBank/DDBJ whole genome shotgun (WGS) entry which is preliminary data.</text>
</comment>